<dbReference type="PANTHER" id="PTHR11986:SF113">
    <property type="entry name" value="SUCCINYLORNITHINE TRANSAMINASE"/>
    <property type="match status" value="1"/>
</dbReference>
<dbReference type="InterPro" id="IPR015421">
    <property type="entry name" value="PyrdxlP-dep_Trfase_major"/>
</dbReference>
<dbReference type="InterPro" id="IPR015422">
    <property type="entry name" value="PyrdxlP-dep_Trfase_small"/>
</dbReference>
<dbReference type="GO" id="GO:0006526">
    <property type="term" value="P:L-arginine biosynthetic process"/>
    <property type="evidence" value="ECO:0007669"/>
    <property type="project" value="UniProtKB-UniRule"/>
</dbReference>
<proteinExistence type="inferred from homology"/>
<feature type="binding site" evidence="4">
    <location>
        <position position="127"/>
    </location>
    <ligand>
        <name>N(2)-acetyl-L-ornithine</name>
        <dbReference type="ChEBI" id="CHEBI:57805"/>
    </ligand>
</feature>
<feature type="binding site" evidence="4">
    <location>
        <position position="267"/>
    </location>
    <ligand>
        <name>pyridoxal 5'-phosphate</name>
        <dbReference type="ChEBI" id="CHEBI:597326"/>
    </ligand>
</feature>
<dbReference type="CDD" id="cd00610">
    <property type="entry name" value="OAT_like"/>
    <property type="match status" value="1"/>
</dbReference>
<dbReference type="Gene3D" id="3.40.640.10">
    <property type="entry name" value="Type I PLP-dependent aspartate aminotransferase-like (Major domain)"/>
    <property type="match status" value="1"/>
</dbReference>
<dbReference type="PANTHER" id="PTHR11986">
    <property type="entry name" value="AMINOTRANSFERASE CLASS III"/>
    <property type="match status" value="1"/>
</dbReference>
<dbReference type="HAMAP" id="MF_01107">
    <property type="entry name" value="ArgD_aminotrans_3"/>
    <property type="match status" value="1"/>
</dbReference>
<dbReference type="InterPro" id="IPR005814">
    <property type="entry name" value="Aminotrans_3"/>
</dbReference>
<keyword evidence="6" id="KW-1185">Reference proteome</keyword>
<dbReference type="Proteomes" id="UP000672602">
    <property type="component" value="Unassembled WGS sequence"/>
</dbReference>
<comment type="pathway">
    <text evidence="4">Amino-acid biosynthesis; L-arginine biosynthesis; N(2)-acetyl-L-ornithine from L-glutamate: step 4/4.</text>
</comment>
<comment type="subcellular location">
    <subcellularLocation>
        <location evidence="4">Cytoplasm</location>
    </subcellularLocation>
</comment>
<keyword evidence="4" id="KW-0055">Arginine biosynthesis</keyword>
<name>A0A8J7V4Y2_9PROT</name>
<dbReference type="PIRSF" id="PIRSF000521">
    <property type="entry name" value="Transaminase_4ab_Lys_Orn"/>
    <property type="match status" value="1"/>
</dbReference>
<gene>
    <name evidence="4" type="primary">argD</name>
    <name evidence="5" type="ORF">KAJ83_14360</name>
</gene>
<comment type="miscellaneous">
    <text evidence="4">May also have succinyldiaminopimelate aminotransferase activity, thus carrying out the corresponding step in lysine biosynthesis.</text>
</comment>
<feature type="binding site" evidence="4">
    <location>
        <position position="124"/>
    </location>
    <ligand>
        <name>pyridoxal 5'-phosphate</name>
        <dbReference type="ChEBI" id="CHEBI:597326"/>
    </ligand>
</feature>
<feature type="binding site" evidence="4">
    <location>
        <begin position="209"/>
        <end position="212"/>
    </location>
    <ligand>
        <name>pyridoxal 5'-phosphate</name>
        <dbReference type="ChEBI" id="CHEBI:597326"/>
    </ligand>
</feature>
<organism evidence="5 6">
    <name type="scientific">Marivibrio halodurans</name>
    <dbReference type="NCBI Taxonomy" id="2039722"/>
    <lineage>
        <taxon>Bacteria</taxon>
        <taxon>Pseudomonadati</taxon>
        <taxon>Pseudomonadota</taxon>
        <taxon>Alphaproteobacteria</taxon>
        <taxon>Rhodospirillales</taxon>
        <taxon>Rhodospirillaceae</taxon>
        <taxon>Marivibrio</taxon>
    </lineage>
</organism>
<feature type="binding site" evidence="4">
    <location>
        <position position="266"/>
    </location>
    <ligand>
        <name>N(2)-acetyl-L-ornithine</name>
        <dbReference type="ChEBI" id="CHEBI:57805"/>
    </ligand>
</feature>
<keyword evidence="2 4" id="KW-0808">Transferase</keyword>
<dbReference type="AlphaFoldDB" id="A0A8J7V4Y2"/>
<keyword evidence="4" id="KW-0963">Cytoplasm</keyword>
<dbReference type="UniPathway" id="UPA00068">
    <property type="reaction ID" value="UER00109"/>
</dbReference>
<keyword evidence="4" id="KW-0028">Amino-acid biosynthesis</keyword>
<dbReference type="InterPro" id="IPR015424">
    <property type="entry name" value="PyrdxlP-dep_Trfase"/>
</dbReference>
<comment type="catalytic activity">
    <reaction evidence="4">
        <text>N(2)-acetyl-L-ornithine + 2-oxoglutarate = N-acetyl-L-glutamate 5-semialdehyde + L-glutamate</text>
        <dbReference type="Rhea" id="RHEA:18049"/>
        <dbReference type="ChEBI" id="CHEBI:16810"/>
        <dbReference type="ChEBI" id="CHEBI:29123"/>
        <dbReference type="ChEBI" id="CHEBI:29985"/>
        <dbReference type="ChEBI" id="CHEBI:57805"/>
        <dbReference type="EC" id="2.6.1.11"/>
    </reaction>
</comment>
<comment type="caution">
    <text evidence="5">The sequence shown here is derived from an EMBL/GenBank/DDBJ whole genome shotgun (WGS) entry which is preliminary data.</text>
</comment>
<dbReference type="EMBL" id="JAGMWN010000006">
    <property type="protein sequence ID" value="MBP5858199.1"/>
    <property type="molecule type" value="Genomic_DNA"/>
</dbReference>
<evidence type="ECO:0000313" key="6">
    <source>
        <dbReference type="Proteomes" id="UP000672602"/>
    </source>
</evidence>
<evidence type="ECO:0000256" key="1">
    <source>
        <dbReference type="ARBA" id="ARBA00022576"/>
    </source>
</evidence>
<evidence type="ECO:0000313" key="5">
    <source>
        <dbReference type="EMBL" id="MBP5858199.1"/>
    </source>
</evidence>
<evidence type="ECO:0000256" key="4">
    <source>
        <dbReference type="HAMAP-Rule" id="MF_01107"/>
    </source>
</evidence>
<keyword evidence="3 4" id="KW-0663">Pyridoxal phosphate</keyword>
<evidence type="ECO:0000256" key="3">
    <source>
        <dbReference type="ARBA" id="ARBA00022898"/>
    </source>
</evidence>
<dbReference type="SUPFAM" id="SSF53383">
    <property type="entry name" value="PLP-dependent transferases"/>
    <property type="match status" value="1"/>
</dbReference>
<feature type="binding site" evidence="4">
    <location>
        <begin position="91"/>
        <end position="92"/>
    </location>
    <ligand>
        <name>pyridoxal 5'-phosphate</name>
        <dbReference type="ChEBI" id="CHEBI:597326"/>
    </ligand>
</feature>
<dbReference type="InterPro" id="IPR050103">
    <property type="entry name" value="Class-III_PLP-dep_AT"/>
</dbReference>
<comment type="cofactor">
    <cofactor evidence="4">
        <name>pyridoxal 5'-phosphate</name>
        <dbReference type="ChEBI" id="CHEBI:597326"/>
    </cofactor>
    <text evidence="4">Binds 1 pyridoxal phosphate per subunit.</text>
</comment>
<dbReference type="Pfam" id="PF00202">
    <property type="entry name" value="Aminotran_3"/>
    <property type="match status" value="1"/>
</dbReference>
<dbReference type="NCBIfam" id="NF002325">
    <property type="entry name" value="PRK01278.1"/>
    <property type="match status" value="1"/>
</dbReference>
<dbReference type="GO" id="GO:0030170">
    <property type="term" value="F:pyridoxal phosphate binding"/>
    <property type="evidence" value="ECO:0007669"/>
    <property type="project" value="InterPro"/>
</dbReference>
<dbReference type="Gene3D" id="3.90.1150.10">
    <property type="entry name" value="Aspartate Aminotransferase, domain 1"/>
    <property type="match status" value="1"/>
</dbReference>
<protein>
    <recommendedName>
        <fullName evidence="4">Acetylornithine aminotransferase</fullName>
        <shortName evidence="4">ACOAT</shortName>
        <ecNumber evidence="4">2.6.1.11</ecNumber>
    </recommendedName>
</protein>
<dbReference type="EC" id="2.6.1.11" evidence="4"/>
<sequence>MNTYARSAIAFERGEGVYLVDREGRRYLDFYAGIAVNSLGHAHPGLVEALQAQAAKLLHVANLYRIPEGERLAARLCERSFADVVFFCNSGAEALEGMIKLARRYHHVKGNPRKYRIVTCEGAFHGRTMTTISAANNPKYLDGFGPKVEGFDSVPFGNMNAVRGAIGEETAAILVEPIQGEGGIRPADLQFMRDLRAACDEFGLLLILDEVQCGNGRTGRMWAHEWAGIAPDAVATAKGIGGGFPLGAILATDEAASGMVPGVHGTTFGGNPLAMAAGNAVMDVLAAEGFLDGVDRVGRYLWRKLEALCQAHPGVFRSVRGAGLMLGLVCEGESGTVNAEVVSKLREHGLLTVGAGDNVVRLLPPLIIEDAHVDEALSILETVAGEIEETRDAA</sequence>
<reference evidence="5" key="1">
    <citation type="submission" date="2021-04" db="EMBL/GenBank/DDBJ databases">
        <authorList>
            <person name="Zhang D.-C."/>
        </authorList>
    </citation>
    <scope>NUCLEOTIDE SEQUENCE</scope>
    <source>
        <strain evidence="5">CGMCC 1.15697</strain>
    </source>
</reference>
<dbReference type="NCBIfam" id="TIGR00707">
    <property type="entry name" value="argD"/>
    <property type="match status" value="1"/>
</dbReference>
<dbReference type="InterPro" id="IPR049704">
    <property type="entry name" value="Aminotrans_3_PPA_site"/>
</dbReference>
<feature type="modified residue" description="N6-(pyridoxal phosphate)lysine" evidence="4">
    <location>
        <position position="238"/>
    </location>
</feature>
<dbReference type="PROSITE" id="PS00600">
    <property type="entry name" value="AA_TRANSFER_CLASS_3"/>
    <property type="match status" value="1"/>
</dbReference>
<dbReference type="GO" id="GO:0003992">
    <property type="term" value="F:N2-acetyl-L-ornithine:2-oxoglutarate 5-aminotransferase activity"/>
    <property type="evidence" value="ECO:0007669"/>
    <property type="project" value="UniProtKB-UniRule"/>
</dbReference>
<dbReference type="InterPro" id="IPR004636">
    <property type="entry name" value="AcOrn/SuccOrn_fam"/>
</dbReference>
<keyword evidence="1 4" id="KW-0032">Aminotransferase</keyword>
<evidence type="ECO:0000256" key="2">
    <source>
        <dbReference type="ARBA" id="ARBA00022679"/>
    </source>
</evidence>
<dbReference type="GO" id="GO:0042802">
    <property type="term" value="F:identical protein binding"/>
    <property type="evidence" value="ECO:0007669"/>
    <property type="project" value="TreeGrafter"/>
</dbReference>
<comment type="similarity">
    <text evidence="4">Belongs to the class-III pyridoxal-phosphate-dependent aminotransferase family. ArgD subfamily.</text>
</comment>
<dbReference type="GO" id="GO:0005737">
    <property type="term" value="C:cytoplasm"/>
    <property type="evidence" value="ECO:0007669"/>
    <property type="project" value="UniProtKB-SubCell"/>
</dbReference>
<comment type="subunit">
    <text evidence="4">Homodimer.</text>
</comment>
<accession>A0A8J7V4Y2</accession>
<dbReference type="FunFam" id="3.40.640.10:FF:000004">
    <property type="entry name" value="Acetylornithine aminotransferase"/>
    <property type="match status" value="1"/>
</dbReference>